<dbReference type="GO" id="GO:1902600">
    <property type="term" value="P:proton transmembrane transport"/>
    <property type="evidence" value="ECO:0007669"/>
    <property type="project" value="TreeGrafter"/>
</dbReference>
<dbReference type="FunFam" id="1.20.1110.10:FF:000095">
    <property type="entry name" value="Sodium/potassium-transporting ATPase subunit alpha-1"/>
    <property type="match status" value="1"/>
</dbReference>
<evidence type="ECO:0000256" key="6">
    <source>
        <dbReference type="ARBA" id="ARBA00022989"/>
    </source>
</evidence>
<protein>
    <recommendedName>
        <fullName evidence="13">Sodium/potassium-transporting ATPase subunit alpha</fullName>
    </recommendedName>
</protein>
<dbReference type="InterPro" id="IPR050510">
    <property type="entry name" value="Cation_transp_ATPase_P-type"/>
</dbReference>
<feature type="domain" description="P-type ATPase A" evidence="9">
    <location>
        <begin position="2"/>
        <end position="107"/>
    </location>
</feature>
<dbReference type="GO" id="GO:0036376">
    <property type="term" value="P:sodium ion export across plasma membrane"/>
    <property type="evidence" value="ECO:0007669"/>
    <property type="project" value="TreeGrafter"/>
</dbReference>
<dbReference type="InterPro" id="IPR023299">
    <property type="entry name" value="ATPase_P-typ_cyto_dom_N"/>
</dbReference>
<dbReference type="NCBIfam" id="TIGR01494">
    <property type="entry name" value="ATPase_P-type"/>
    <property type="match status" value="1"/>
</dbReference>
<dbReference type="GO" id="GO:1990573">
    <property type="term" value="P:potassium ion import across plasma membrane"/>
    <property type="evidence" value="ECO:0007669"/>
    <property type="project" value="TreeGrafter"/>
</dbReference>
<evidence type="ECO:0000256" key="3">
    <source>
        <dbReference type="ARBA" id="ARBA00022692"/>
    </source>
</evidence>
<reference evidence="11 12" key="1">
    <citation type="submission" date="2019-07" db="EMBL/GenBank/DDBJ databases">
        <title>Annotation for the trematode Paragonimus westermani.</title>
        <authorList>
            <person name="Choi Y.-J."/>
        </authorList>
    </citation>
    <scope>NUCLEOTIDE SEQUENCE [LARGE SCALE GENOMIC DNA]</scope>
    <source>
        <strain evidence="11">180907_Pwestermani</strain>
    </source>
</reference>
<dbReference type="Pfam" id="PF00689">
    <property type="entry name" value="Cation_ATPase_C"/>
    <property type="match status" value="1"/>
</dbReference>
<dbReference type="Gene3D" id="3.40.50.1000">
    <property type="entry name" value="HAD superfamily/HAD-like"/>
    <property type="match status" value="2"/>
</dbReference>
<dbReference type="GO" id="GO:0016887">
    <property type="term" value="F:ATP hydrolysis activity"/>
    <property type="evidence" value="ECO:0007669"/>
    <property type="project" value="InterPro"/>
</dbReference>
<dbReference type="PANTHER" id="PTHR43294:SF21">
    <property type="entry name" value="CATION TRANSPORTING ATPASE"/>
    <property type="match status" value="1"/>
</dbReference>
<feature type="transmembrane region" description="Helical" evidence="8">
    <location>
        <begin position="154"/>
        <end position="179"/>
    </location>
</feature>
<keyword evidence="4" id="KW-0547">Nucleotide-binding</keyword>
<dbReference type="InterPro" id="IPR001757">
    <property type="entry name" value="P_typ_ATPase"/>
</dbReference>
<dbReference type="InterPro" id="IPR023298">
    <property type="entry name" value="ATPase_P-typ_TM_dom_sf"/>
</dbReference>
<dbReference type="InterPro" id="IPR008250">
    <property type="entry name" value="ATPase_P-typ_transduc_dom_A_sf"/>
</dbReference>
<accession>A0A8T0DMB2</accession>
<keyword evidence="5" id="KW-0067">ATP-binding</keyword>
<dbReference type="InterPro" id="IPR059000">
    <property type="entry name" value="ATPase_P-type_domA"/>
</dbReference>
<dbReference type="InterPro" id="IPR006068">
    <property type="entry name" value="ATPase_P-typ_cation-transptr_C"/>
</dbReference>
<dbReference type="SUPFAM" id="SSF81653">
    <property type="entry name" value="Calcium ATPase, transduction domain A"/>
    <property type="match status" value="1"/>
</dbReference>
<gene>
    <name evidence="11" type="ORF">P879_03555</name>
</gene>
<dbReference type="InterPro" id="IPR036412">
    <property type="entry name" value="HAD-like_sf"/>
</dbReference>
<dbReference type="SUPFAM" id="SSF56784">
    <property type="entry name" value="HAD-like"/>
    <property type="match status" value="1"/>
</dbReference>
<proteinExistence type="predicted"/>
<keyword evidence="7 8" id="KW-0472">Membrane</keyword>
<keyword evidence="2" id="KW-1003">Cell membrane</keyword>
<keyword evidence="6 8" id="KW-1133">Transmembrane helix</keyword>
<evidence type="ECO:0000256" key="4">
    <source>
        <dbReference type="ARBA" id="ARBA00022741"/>
    </source>
</evidence>
<evidence type="ECO:0000313" key="12">
    <source>
        <dbReference type="Proteomes" id="UP000699462"/>
    </source>
</evidence>
<dbReference type="Pfam" id="PF13246">
    <property type="entry name" value="Cation_ATPase"/>
    <property type="match status" value="1"/>
</dbReference>
<comment type="caution">
    <text evidence="11">The sequence shown here is derived from an EMBL/GenBank/DDBJ whole genome shotgun (WGS) entry which is preliminary data.</text>
</comment>
<evidence type="ECO:0000256" key="7">
    <source>
        <dbReference type="ARBA" id="ARBA00023136"/>
    </source>
</evidence>
<dbReference type="GO" id="GO:0005391">
    <property type="term" value="F:P-type sodium:potassium-exchanging transporter activity"/>
    <property type="evidence" value="ECO:0007669"/>
    <property type="project" value="TreeGrafter"/>
</dbReference>
<dbReference type="PANTHER" id="PTHR43294">
    <property type="entry name" value="SODIUM/POTASSIUM-TRANSPORTING ATPASE SUBUNIT ALPHA"/>
    <property type="match status" value="1"/>
</dbReference>
<dbReference type="PRINTS" id="PR00119">
    <property type="entry name" value="CATATPASE"/>
</dbReference>
<evidence type="ECO:0000256" key="8">
    <source>
        <dbReference type="SAM" id="Phobius"/>
    </source>
</evidence>
<evidence type="ECO:0000259" key="10">
    <source>
        <dbReference type="Pfam" id="PF00689"/>
    </source>
</evidence>
<feature type="transmembrane region" description="Helical" evidence="8">
    <location>
        <begin position="124"/>
        <end position="148"/>
    </location>
</feature>
<dbReference type="OrthoDB" id="158672at2759"/>
<dbReference type="Gene3D" id="2.70.150.10">
    <property type="entry name" value="Calcium-transporting ATPase, cytoplasmic transduction domain A"/>
    <property type="match status" value="1"/>
</dbReference>
<evidence type="ECO:0000256" key="2">
    <source>
        <dbReference type="ARBA" id="ARBA00022475"/>
    </source>
</evidence>
<dbReference type="EMBL" id="JTDF01002213">
    <property type="protein sequence ID" value="KAF8569075.1"/>
    <property type="molecule type" value="Genomic_DNA"/>
</dbReference>
<dbReference type="GO" id="GO:0030007">
    <property type="term" value="P:intracellular potassium ion homeostasis"/>
    <property type="evidence" value="ECO:0007669"/>
    <property type="project" value="TreeGrafter"/>
</dbReference>
<dbReference type="SUPFAM" id="SSF81660">
    <property type="entry name" value="Metal cation-transporting ATPase, ATP-binding domain N"/>
    <property type="match status" value="1"/>
</dbReference>
<feature type="transmembrane region" description="Helical" evidence="8">
    <location>
        <begin position="437"/>
        <end position="458"/>
    </location>
</feature>
<keyword evidence="3 8" id="KW-0812">Transmembrane</keyword>
<dbReference type="InterPro" id="IPR018303">
    <property type="entry name" value="ATPase_P-typ_P_site"/>
</dbReference>
<dbReference type="Gene3D" id="1.20.1110.10">
    <property type="entry name" value="Calcium-transporting ATPase, transmembrane domain"/>
    <property type="match status" value="2"/>
</dbReference>
<dbReference type="Proteomes" id="UP000699462">
    <property type="component" value="Unassembled WGS sequence"/>
</dbReference>
<evidence type="ECO:0008006" key="13">
    <source>
        <dbReference type="Google" id="ProtNLM"/>
    </source>
</evidence>
<keyword evidence="12" id="KW-1185">Reference proteome</keyword>
<dbReference type="Gene3D" id="3.40.1110.10">
    <property type="entry name" value="Calcium-transporting ATPase, cytoplasmic domain N"/>
    <property type="match status" value="1"/>
</dbReference>
<dbReference type="Pfam" id="PF00122">
    <property type="entry name" value="E1-E2_ATPase"/>
    <property type="match status" value="1"/>
</dbReference>
<evidence type="ECO:0000256" key="1">
    <source>
        <dbReference type="ARBA" id="ARBA00004651"/>
    </source>
</evidence>
<name>A0A8T0DMB2_9TREM</name>
<evidence type="ECO:0000313" key="11">
    <source>
        <dbReference type="EMBL" id="KAF8569075.1"/>
    </source>
</evidence>
<feature type="domain" description="Cation-transporting P-type ATPase C-terminal" evidence="10">
    <location>
        <begin position="449"/>
        <end position="499"/>
    </location>
</feature>
<dbReference type="AlphaFoldDB" id="A0A8T0DMB2"/>
<dbReference type="PROSITE" id="PS00154">
    <property type="entry name" value="ATPASE_E1_E2"/>
    <property type="match status" value="1"/>
</dbReference>
<evidence type="ECO:0000259" key="9">
    <source>
        <dbReference type="Pfam" id="PF00122"/>
    </source>
</evidence>
<evidence type="ECO:0000256" key="5">
    <source>
        <dbReference type="ARBA" id="ARBA00022840"/>
    </source>
</evidence>
<dbReference type="SUPFAM" id="SSF81665">
    <property type="entry name" value="Calcium ATPase, transmembrane domain M"/>
    <property type="match status" value="1"/>
</dbReference>
<dbReference type="InterPro" id="IPR023214">
    <property type="entry name" value="HAD_sf"/>
</dbReference>
<dbReference type="GO" id="GO:0006883">
    <property type="term" value="P:intracellular sodium ion homeostasis"/>
    <property type="evidence" value="ECO:0007669"/>
    <property type="project" value="TreeGrafter"/>
</dbReference>
<dbReference type="GO" id="GO:0005524">
    <property type="term" value="F:ATP binding"/>
    <property type="evidence" value="ECO:0007669"/>
    <property type="project" value="UniProtKB-KW"/>
</dbReference>
<dbReference type="PRINTS" id="PR00121">
    <property type="entry name" value="NAKATPASE"/>
</dbReference>
<dbReference type="GO" id="GO:0005886">
    <property type="term" value="C:plasma membrane"/>
    <property type="evidence" value="ECO:0007669"/>
    <property type="project" value="UniProtKB-SubCell"/>
</dbReference>
<comment type="subcellular location">
    <subcellularLocation>
        <location evidence="1">Cell membrane</location>
        <topology evidence="1">Multi-pass membrane protein</topology>
    </subcellularLocation>
</comment>
<sequence>MAQVIRNGESSTISTADLVVGDLVGVKFGNRVPADLRLIYTGGLKVDNSSLTGESEPQSRSAVCTDVDSVKTKNLIYFSTNIVEGAGRGLVIRIGNETIMGRIARVTTTIGNQRTPLRQQLSHFTNIITIFGVIVRVSCTVVSLYFGYPWIKATLFLLRMIVTMVPEGLLTTVTVALGLTARRMAKRNCLVRNLEAVDTLGSTSCTCSDKTGTLTQNRMSVTHVRYDGATFEADEEEASVSVELNAVPTIRQECIGDASEVGLLKYFEQKVGSTMDYRRSCAKVVEIPFNSTQKFQVSIHWINSNNSNFTLVMKDEPERILERCDTIWIHNEEKRITNEERKAFNDAYNAFGEMEERRQGRFVAVTGGEVNDSPALKKVDIGMAMGITGSDVSKQAADMILLDDNSPTIVSGVESRIIFDNPKKSIAYTLTSKTPELLPFVLFMLLKIPLVLGTVTILCIDLGTDMFPAISLAYEKPGNDITKRKPSAPKDDRLVNFRLVPMAFNQIGTI</sequence>
<organism evidence="11 12">
    <name type="scientific">Paragonimus westermani</name>
    <dbReference type="NCBI Taxonomy" id="34504"/>
    <lineage>
        <taxon>Eukaryota</taxon>
        <taxon>Metazoa</taxon>
        <taxon>Spiralia</taxon>
        <taxon>Lophotrochozoa</taxon>
        <taxon>Platyhelminthes</taxon>
        <taxon>Trematoda</taxon>
        <taxon>Digenea</taxon>
        <taxon>Plagiorchiida</taxon>
        <taxon>Troglotremata</taxon>
        <taxon>Troglotrematidae</taxon>
        <taxon>Paragonimus</taxon>
    </lineage>
</organism>